<keyword evidence="8" id="KW-0492">Microsome</keyword>
<evidence type="ECO:0000256" key="10">
    <source>
        <dbReference type="ARBA" id="ARBA00023004"/>
    </source>
</evidence>
<dbReference type="GO" id="GO:0005789">
    <property type="term" value="C:endoplasmic reticulum membrane"/>
    <property type="evidence" value="ECO:0007669"/>
    <property type="project" value="UniProtKB-SubCell"/>
</dbReference>
<sequence>MWILVFFSVVFAYFFYKSCIKPLSYWKNLGIPHEKAVPIFGNFFDSILGRKHTSDILSDIHKKHKNDRYVGLIQFNKPMLMLNDIELIKQITIKDFDHFVDRMEFEDPDPFMRKNLLAMKGNIWKEMRATLSPIFTSAKIKHMSQLMMECAKNLQQNIPVGSNIQEVLIKDVFSKYSNDIIASVAFGIQCNSSTDAGINEFYGNAKKFATFSASQNLKAIFLITFPYFAKVFNISMFDKGIVNYFRNIICDTMAYREKENIVRPDLINLLMEAKKGQLINDSTKDKDAGFAAVNESDILDSEKLGKKEWTNEEITAQSLLFFFAGFETISIVSSFIAYELAINPNIQDTLQSEIDSVLEKTNGDVKYDDIVKMKYLDQVLAETLRKWSAAFQTDRICTREYTIKSIQPGEKEVTLKPGDIILIPISAIHYDPEYFPEPERFDPERFGDENKQTIVSGSYFPFGTGPRNCIGSRFALLEVKILFFFLLSNLSVVPTSKTQIPYKVNPRFFNFSPTDMRLGFKQRNVTNL</sequence>
<evidence type="ECO:0008006" key="17">
    <source>
        <dbReference type="Google" id="ProtNLM"/>
    </source>
</evidence>
<evidence type="ECO:0000313" key="15">
    <source>
        <dbReference type="EMBL" id="CAH0550912.1"/>
    </source>
</evidence>
<comment type="similarity">
    <text evidence="4 14">Belongs to the cytochrome P450 family.</text>
</comment>
<dbReference type="GO" id="GO:0005506">
    <property type="term" value="F:iron ion binding"/>
    <property type="evidence" value="ECO:0007669"/>
    <property type="project" value="InterPro"/>
</dbReference>
<dbReference type="EMBL" id="OV121133">
    <property type="protein sequence ID" value="CAH0550912.1"/>
    <property type="molecule type" value="Genomic_DNA"/>
</dbReference>
<dbReference type="InterPro" id="IPR001128">
    <property type="entry name" value="Cyt_P450"/>
</dbReference>
<organism evidence="15 16">
    <name type="scientific">Brassicogethes aeneus</name>
    <name type="common">Rape pollen beetle</name>
    <name type="synonym">Meligethes aeneus</name>
    <dbReference type="NCBI Taxonomy" id="1431903"/>
    <lineage>
        <taxon>Eukaryota</taxon>
        <taxon>Metazoa</taxon>
        <taxon>Ecdysozoa</taxon>
        <taxon>Arthropoda</taxon>
        <taxon>Hexapoda</taxon>
        <taxon>Insecta</taxon>
        <taxon>Pterygota</taxon>
        <taxon>Neoptera</taxon>
        <taxon>Endopterygota</taxon>
        <taxon>Coleoptera</taxon>
        <taxon>Polyphaga</taxon>
        <taxon>Cucujiformia</taxon>
        <taxon>Nitidulidae</taxon>
        <taxon>Meligethinae</taxon>
        <taxon>Brassicogethes</taxon>
    </lineage>
</organism>
<evidence type="ECO:0000256" key="6">
    <source>
        <dbReference type="ARBA" id="ARBA00022723"/>
    </source>
</evidence>
<accession>A0A9P0FEQ5</accession>
<dbReference type="CDD" id="cd11056">
    <property type="entry name" value="CYP6-like"/>
    <property type="match status" value="1"/>
</dbReference>
<keyword evidence="6 13" id="KW-0479">Metal-binding</keyword>
<evidence type="ECO:0000256" key="3">
    <source>
        <dbReference type="ARBA" id="ARBA00004406"/>
    </source>
</evidence>
<dbReference type="OrthoDB" id="2789670at2759"/>
<evidence type="ECO:0000256" key="4">
    <source>
        <dbReference type="ARBA" id="ARBA00010617"/>
    </source>
</evidence>
<evidence type="ECO:0000313" key="16">
    <source>
        <dbReference type="Proteomes" id="UP001154078"/>
    </source>
</evidence>
<evidence type="ECO:0000256" key="7">
    <source>
        <dbReference type="ARBA" id="ARBA00022824"/>
    </source>
</evidence>
<dbReference type="PRINTS" id="PR00463">
    <property type="entry name" value="EP450I"/>
</dbReference>
<dbReference type="GO" id="GO:0016705">
    <property type="term" value="F:oxidoreductase activity, acting on paired donors, with incorporation or reduction of molecular oxygen"/>
    <property type="evidence" value="ECO:0007669"/>
    <property type="project" value="InterPro"/>
</dbReference>
<dbReference type="SUPFAM" id="SSF48264">
    <property type="entry name" value="Cytochrome P450"/>
    <property type="match status" value="1"/>
</dbReference>
<keyword evidence="10 13" id="KW-0408">Iron</keyword>
<comment type="cofactor">
    <cofactor evidence="1 13">
        <name>heme</name>
        <dbReference type="ChEBI" id="CHEBI:30413"/>
    </cofactor>
</comment>
<keyword evidence="9 14" id="KW-0560">Oxidoreductase</keyword>
<name>A0A9P0FEQ5_BRAAE</name>
<keyword evidence="12" id="KW-0472">Membrane</keyword>
<keyword evidence="16" id="KW-1185">Reference proteome</keyword>
<evidence type="ECO:0000256" key="13">
    <source>
        <dbReference type="PIRSR" id="PIRSR602401-1"/>
    </source>
</evidence>
<dbReference type="PANTHER" id="PTHR24292">
    <property type="entry name" value="CYTOCHROME P450"/>
    <property type="match status" value="1"/>
</dbReference>
<keyword evidence="5 13" id="KW-0349">Heme</keyword>
<evidence type="ECO:0000256" key="8">
    <source>
        <dbReference type="ARBA" id="ARBA00022848"/>
    </source>
</evidence>
<gene>
    <name evidence="15" type="ORF">MELIAE_LOCUS3624</name>
</gene>
<dbReference type="Pfam" id="PF00067">
    <property type="entry name" value="p450"/>
    <property type="match status" value="1"/>
</dbReference>
<dbReference type="PRINTS" id="PR00385">
    <property type="entry name" value="P450"/>
</dbReference>
<evidence type="ECO:0000256" key="12">
    <source>
        <dbReference type="ARBA" id="ARBA00023136"/>
    </source>
</evidence>
<evidence type="ECO:0000256" key="2">
    <source>
        <dbReference type="ARBA" id="ARBA00004174"/>
    </source>
</evidence>
<dbReference type="GO" id="GO:0020037">
    <property type="term" value="F:heme binding"/>
    <property type="evidence" value="ECO:0007669"/>
    <property type="project" value="InterPro"/>
</dbReference>
<proteinExistence type="inferred from homology"/>
<evidence type="ECO:0000256" key="14">
    <source>
        <dbReference type="RuleBase" id="RU000461"/>
    </source>
</evidence>
<dbReference type="InterPro" id="IPR050476">
    <property type="entry name" value="Insect_CytP450_Detox"/>
</dbReference>
<protein>
    <recommendedName>
        <fullName evidence="17">Cytochrome P450</fullName>
    </recommendedName>
</protein>
<dbReference type="PANTHER" id="PTHR24292:SF54">
    <property type="entry name" value="CYP9F3-RELATED"/>
    <property type="match status" value="1"/>
</dbReference>
<comment type="subcellular location">
    <subcellularLocation>
        <location evidence="3">Endoplasmic reticulum membrane</location>
        <topology evidence="3">Peripheral membrane protein</topology>
    </subcellularLocation>
    <subcellularLocation>
        <location evidence="2">Microsome membrane</location>
        <topology evidence="2">Peripheral membrane protein</topology>
    </subcellularLocation>
</comment>
<evidence type="ECO:0000256" key="9">
    <source>
        <dbReference type="ARBA" id="ARBA00023002"/>
    </source>
</evidence>
<keyword evidence="7" id="KW-0256">Endoplasmic reticulum</keyword>
<dbReference type="GO" id="GO:0004497">
    <property type="term" value="F:monooxygenase activity"/>
    <property type="evidence" value="ECO:0007669"/>
    <property type="project" value="UniProtKB-KW"/>
</dbReference>
<dbReference type="PROSITE" id="PS00086">
    <property type="entry name" value="CYTOCHROME_P450"/>
    <property type="match status" value="1"/>
</dbReference>
<dbReference type="FunFam" id="1.10.630.10:FF:000042">
    <property type="entry name" value="Cytochrome P450"/>
    <property type="match status" value="1"/>
</dbReference>
<dbReference type="InterPro" id="IPR017972">
    <property type="entry name" value="Cyt_P450_CS"/>
</dbReference>
<feature type="binding site" description="axial binding residue" evidence="13">
    <location>
        <position position="469"/>
    </location>
    <ligand>
        <name>heme</name>
        <dbReference type="ChEBI" id="CHEBI:30413"/>
    </ligand>
    <ligandPart>
        <name>Fe</name>
        <dbReference type="ChEBI" id="CHEBI:18248"/>
    </ligandPart>
</feature>
<evidence type="ECO:0000256" key="5">
    <source>
        <dbReference type="ARBA" id="ARBA00022617"/>
    </source>
</evidence>
<keyword evidence="11 14" id="KW-0503">Monooxygenase</keyword>
<dbReference type="AlphaFoldDB" id="A0A9P0FEQ5"/>
<dbReference type="Gene3D" id="1.10.630.10">
    <property type="entry name" value="Cytochrome P450"/>
    <property type="match status" value="1"/>
</dbReference>
<dbReference type="InterPro" id="IPR036396">
    <property type="entry name" value="Cyt_P450_sf"/>
</dbReference>
<dbReference type="InterPro" id="IPR002401">
    <property type="entry name" value="Cyt_P450_E_grp-I"/>
</dbReference>
<reference evidence="15" key="1">
    <citation type="submission" date="2021-12" db="EMBL/GenBank/DDBJ databases">
        <authorList>
            <person name="King R."/>
        </authorList>
    </citation>
    <scope>NUCLEOTIDE SEQUENCE</scope>
</reference>
<evidence type="ECO:0000256" key="11">
    <source>
        <dbReference type="ARBA" id="ARBA00023033"/>
    </source>
</evidence>
<dbReference type="Proteomes" id="UP001154078">
    <property type="component" value="Chromosome 2"/>
</dbReference>
<evidence type="ECO:0000256" key="1">
    <source>
        <dbReference type="ARBA" id="ARBA00001971"/>
    </source>
</evidence>